<name>A0A0S1SFZ8_9BACT</name>
<evidence type="ECO:0000256" key="2">
    <source>
        <dbReference type="ARBA" id="ARBA00004651"/>
    </source>
</evidence>
<evidence type="ECO:0000256" key="7">
    <source>
        <dbReference type="ARBA" id="ARBA00022723"/>
    </source>
</evidence>
<accession>A0A0S1SQE0</accession>
<proteinExistence type="inferred from homology"/>
<keyword evidence="7" id="KW-0479">Metal-binding</keyword>
<evidence type="ECO:0000256" key="3">
    <source>
        <dbReference type="ARBA" id="ARBA00007931"/>
    </source>
</evidence>
<dbReference type="InterPro" id="IPR052348">
    <property type="entry name" value="Metallopeptidase_M50B"/>
</dbReference>
<keyword evidence="9" id="KW-0862">Zinc</keyword>
<keyword evidence="4" id="KW-1003">Cell membrane</keyword>
<dbReference type="GO" id="GO:0005886">
    <property type="term" value="C:plasma membrane"/>
    <property type="evidence" value="ECO:0007669"/>
    <property type="project" value="UniProtKB-SubCell"/>
</dbReference>
<keyword evidence="8" id="KW-0378">Hydrolase</keyword>
<dbReference type="GO" id="GO:0006508">
    <property type="term" value="P:proteolysis"/>
    <property type="evidence" value="ECO:0007669"/>
    <property type="project" value="UniProtKB-KW"/>
</dbReference>
<keyword evidence="11" id="KW-0482">Metalloprotease</keyword>
<dbReference type="PANTHER" id="PTHR35864">
    <property type="entry name" value="ZINC METALLOPROTEASE MJ0611-RELATED"/>
    <property type="match status" value="1"/>
</dbReference>
<dbReference type="KEGG" id="prf:PeribacterA2_0873"/>
<gene>
    <name evidence="15" type="ORF">PeribacterD1_0873</name>
</gene>
<accession>A0A0S1SK18</accession>
<dbReference type="InterPro" id="IPR044537">
    <property type="entry name" value="Rip2-like"/>
</dbReference>
<comment type="similarity">
    <text evidence="3">Belongs to the peptidase M50B family.</text>
</comment>
<comment type="cofactor">
    <cofactor evidence="1">
        <name>Zn(2+)</name>
        <dbReference type="ChEBI" id="CHEBI:29105"/>
    </cofactor>
</comment>
<accession>A0A0S1SPK2</accession>
<reference evidence="16" key="1">
    <citation type="submission" date="2015-10" db="EMBL/GenBank/DDBJ databases">
        <title>Analysis of five complete genome sequences for members of the class Peribacteria in the recently recognized Peregrinibacteria bacterial phylum.</title>
        <authorList>
            <person name="Anantharaman K."/>
            <person name="Brown C.T."/>
            <person name="Burstein D."/>
            <person name="Castelle C.J."/>
            <person name="Probst A.J."/>
            <person name="Thomas B.C."/>
            <person name="Williams K.H."/>
            <person name="Banfield J.F."/>
        </authorList>
    </citation>
    <scope>NUCLEOTIDE SEQUENCE [LARGE SCALE GENOMIC DNA]</scope>
</reference>
<keyword evidence="12 13" id="KW-0472">Membrane</keyword>
<evidence type="ECO:0000313" key="16">
    <source>
        <dbReference type="Proteomes" id="UP000069135"/>
    </source>
</evidence>
<evidence type="ECO:0000256" key="13">
    <source>
        <dbReference type="SAM" id="Phobius"/>
    </source>
</evidence>
<feature type="transmembrane region" description="Helical" evidence="13">
    <location>
        <begin position="47"/>
        <end position="66"/>
    </location>
</feature>
<comment type="subcellular location">
    <subcellularLocation>
        <location evidence="2">Cell membrane</location>
        <topology evidence="2">Multi-pass membrane protein</topology>
    </subcellularLocation>
</comment>
<evidence type="ECO:0000256" key="5">
    <source>
        <dbReference type="ARBA" id="ARBA00022670"/>
    </source>
</evidence>
<dbReference type="CDD" id="cd06158">
    <property type="entry name" value="S2P-M50_like_1"/>
    <property type="match status" value="1"/>
</dbReference>
<evidence type="ECO:0000256" key="8">
    <source>
        <dbReference type="ARBA" id="ARBA00022801"/>
    </source>
</evidence>
<dbReference type="STRING" id="1735162.PeribacterB2_0875"/>
<evidence type="ECO:0000259" key="14">
    <source>
        <dbReference type="Pfam" id="PF02163"/>
    </source>
</evidence>
<feature type="transmembrane region" description="Helical" evidence="13">
    <location>
        <begin position="188"/>
        <end position="212"/>
    </location>
</feature>
<evidence type="ECO:0000256" key="6">
    <source>
        <dbReference type="ARBA" id="ARBA00022692"/>
    </source>
</evidence>
<feature type="transmembrane region" description="Helical" evidence="13">
    <location>
        <begin position="86"/>
        <end position="110"/>
    </location>
</feature>
<keyword evidence="10 13" id="KW-1133">Transmembrane helix</keyword>
<reference evidence="15 16" key="2">
    <citation type="journal article" date="2016" name="PeerJ">
        <title>Analysis of five complete genome sequences for members of the class Peribacteria in the recently recognized Peregrinibacteria bacterial phylum.</title>
        <authorList>
            <person name="Anantharaman K."/>
            <person name="Brown C.T."/>
            <person name="Burstein D."/>
            <person name="Castelle C.J."/>
            <person name="Probst A.J."/>
            <person name="Thomas B.C."/>
            <person name="Williams K.H."/>
            <person name="Banfield J.F."/>
        </authorList>
    </citation>
    <scope>NUCLEOTIDE SEQUENCE [LARGE SCALE GENOMIC DNA]</scope>
    <source>
        <strain evidence="15">RIFOXYD1_FULL_PER-ii_59_16</strain>
    </source>
</reference>
<dbReference type="AlphaFoldDB" id="A0A0S1SFZ8"/>
<sequence>MLSSFLSPPFLISILIAISVHEAAHGWMAARLGDPTAHNAGRLTLNPIAHIDPMGALMFLMVGFGWAKPVPVNPLYFHRPKRDTALVSLAGPVSNLLLGSLAFFGLVLILRGEIGGSAFGLLTVGANRSVLEQLLLQILGSSVFINLGLMAFNLLPIAPLDGSKVLHIFIPLQYEDQYETFMQRGPMILLFLILAGVFLNVPLLSGWVFGIVNATLRTLLFLASPLL</sequence>
<evidence type="ECO:0000256" key="1">
    <source>
        <dbReference type="ARBA" id="ARBA00001947"/>
    </source>
</evidence>
<evidence type="ECO:0000256" key="4">
    <source>
        <dbReference type="ARBA" id="ARBA00022475"/>
    </source>
</evidence>
<evidence type="ECO:0000256" key="12">
    <source>
        <dbReference type="ARBA" id="ARBA00023136"/>
    </source>
</evidence>
<accession>A0A0S1SFZ8</accession>
<dbReference type="PANTHER" id="PTHR35864:SF1">
    <property type="entry name" value="ZINC METALLOPROTEASE YWHC-RELATED"/>
    <property type="match status" value="1"/>
</dbReference>
<dbReference type="GO" id="GO:0008237">
    <property type="term" value="F:metallopeptidase activity"/>
    <property type="evidence" value="ECO:0007669"/>
    <property type="project" value="UniProtKB-KW"/>
</dbReference>
<dbReference type="Proteomes" id="UP000069135">
    <property type="component" value="Chromosome"/>
</dbReference>
<dbReference type="GO" id="GO:0046872">
    <property type="term" value="F:metal ion binding"/>
    <property type="evidence" value="ECO:0007669"/>
    <property type="project" value="UniProtKB-KW"/>
</dbReference>
<protein>
    <submittedName>
        <fullName evidence="15">Peptidase M50</fullName>
    </submittedName>
</protein>
<keyword evidence="6 13" id="KW-0812">Transmembrane</keyword>
<evidence type="ECO:0000256" key="11">
    <source>
        <dbReference type="ARBA" id="ARBA00023049"/>
    </source>
</evidence>
<feature type="domain" description="Peptidase M50" evidence="14">
    <location>
        <begin position="10"/>
        <end position="192"/>
    </location>
</feature>
<evidence type="ECO:0000313" key="15">
    <source>
        <dbReference type="EMBL" id="ALM13541.1"/>
    </source>
</evidence>
<evidence type="ECO:0000256" key="10">
    <source>
        <dbReference type="ARBA" id="ARBA00022989"/>
    </source>
</evidence>
<feature type="transmembrane region" description="Helical" evidence="13">
    <location>
        <begin position="134"/>
        <end position="155"/>
    </location>
</feature>
<evidence type="ECO:0000256" key="9">
    <source>
        <dbReference type="ARBA" id="ARBA00022833"/>
    </source>
</evidence>
<accession>A0A0S1STW1</accession>
<organism evidence="15 16">
    <name type="scientific">Candidatus Peribacter riflensis</name>
    <dbReference type="NCBI Taxonomy" id="1735162"/>
    <lineage>
        <taxon>Bacteria</taxon>
        <taxon>Candidatus Peregrinibacteriota</taxon>
        <taxon>Candidatus Peribacteria</taxon>
        <taxon>Candidatus Peribacterales</taxon>
        <taxon>Candidatus Peribacteraceae</taxon>
        <taxon>Candidatus Peribacter</taxon>
    </lineage>
</organism>
<dbReference type="Pfam" id="PF02163">
    <property type="entry name" value="Peptidase_M50"/>
    <property type="match status" value="1"/>
</dbReference>
<dbReference type="EMBL" id="CP013065">
    <property type="protein sequence ID" value="ALM13541.1"/>
    <property type="molecule type" value="Genomic_DNA"/>
</dbReference>
<keyword evidence="5" id="KW-0645">Protease</keyword>
<dbReference type="InterPro" id="IPR008915">
    <property type="entry name" value="Peptidase_M50"/>
</dbReference>